<evidence type="ECO:0000256" key="1">
    <source>
        <dbReference type="ARBA" id="ARBA00022679"/>
    </source>
</evidence>
<name>A0ABT7E7W8_9FIRM</name>
<dbReference type="Pfam" id="PF04488">
    <property type="entry name" value="Gly_transf_sug"/>
    <property type="match status" value="1"/>
</dbReference>
<gene>
    <name evidence="2" type="ORF">QOZ84_05425</name>
</gene>
<sequence length="247" mass="29292">MILLIPKKIHYVWIGGAKGTVENICINSWKEKLPDYEIIEWNEKNVDIEKVIKGKKFLEECYKKKLWAYISDYIRLKSLYEHGGVYMDTDMQILKDITPLLDKSEIFMGYECEKYVNGAIIGSVKGHKLLKDLLDFYESEILSCDFFTIPKVITHIIETKYTKIDRNNYSDNIALYDERYFYPFSYKESFYDECIKEDTYGIHWWGKSWAKKRDYFLESKHLSGTDKAFKCSKIFASNTLLKLKGRK</sequence>
<dbReference type="EMBL" id="JASKYM010000002">
    <property type="protein sequence ID" value="MDK2562977.1"/>
    <property type="molecule type" value="Genomic_DNA"/>
</dbReference>
<evidence type="ECO:0000313" key="2">
    <source>
        <dbReference type="EMBL" id="MDK2562977.1"/>
    </source>
</evidence>
<protein>
    <submittedName>
        <fullName evidence="2">Glycosyltransferase</fullName>
    </submittedName>
</protein>
<dbReference type="SUPFAM" id="SSF53448">
    <property type="entry name" value="Nucleotide-diphospho-sugar transferases"/>
    <property type="match status" value="1"/>
</dbReference>
<dbReference type="InterPro" id="IPR007577">
    <property type="entry name" value="GlycoTrfase_DXD_sugar-bd_CS"/>
</dbReference>
<keyword evidence="3" id="KW-1185">Reference proteome</keyword>
<evidence type="ECO:0000313" key="3">
    <source>
        <dbReference type="Proteomes" id="UP001301012"/>
    </source>
</evidence>
<proteinExistence type="predicted"/>
<accession>A0ABT7E7W8</accession>
<keyword evidence="1" id="KW-0808">Transferase</keyword>
<comment type="caution">
    <text evidence="2">The sequence shown here is derived from an EMBL/GenBank/DDBJ whole genome shotgun (WGS) entry which is preliminary data.</text>
</comment>
<organism evidence="2 3">
    <name type="scientific">Romboutsia sedimentorum</name>
    <dbReference type="NCBI Taxonomy" id="1368474"/>
    <lineage>
        <taxon>Bacteria</taxon>
        <taxon>Bacillati</taxon>
        <taxon>Bacillota</taxon>
        <taxon>Clostridia</taxon>
        <taxon>Peptostreptococcales</taxon>
        <taxon>Peptostreptococcaceae</taxon>
        <taxon>Romboutsia</taxon>
    </lineage>
</organism>
<dbReference type="PANTHER" id="PTHR32385:SF15">
    <property type="entry name" value="INOSITOL PHOSPHOCERAMIDE MANNOSYLTRANSFERASE 1"/>
    <property type="match status" value="1"/>
</dbReference>
<dbReference type="Gene3D" id="3.90.550.20">
    <property type="match status" value="1"/>
</dbReference>
<dbReference type="Proteomes" id="UP001301012">
    <property type="component" value="Unassembled WGS sequence"/>
</dbReference>
<dbReference type="RefSeq" id="WP_284131947.1">
    <property type="nucleotide sequence ID" value="NZ_JASKYM010000002.1"/>
</dbReference>
<dbReference type="InterPro" id="IPR029044">
    <property type="entry name" value="Nucleotide-diphossugar_trans"/>
</dbReference>
<dbReference type="PANTHER" id="PTHR32385">
    <property type="entry name" value="MANNOSYL PHOSPHORYLINOSITOL CERAMIDE SYNTHASE"/>
    <property type="match status" value="1"/>
</dbReference>
<reference evidence="2 3" key="1">
    <citation type="submission" date="2023-05" db="EMBL/GenBank/DDBJ databases">
        <title>Rombocin, a short stable natural nisin variant, displays selective antimicrobial activity against Listeria monocytogenes and employs dual mode of action to kill target bacterial strains.</title>
        <authorList>
            <person name="Wambui J."/>
            <person name="Stephan R."/>
            <person name="Kuipers O.P."/>
        </authorList>
    </citation>
    <scope>NUCLEOTIDE SEQUENCE [LARGE SCALE GENOMIC DNA]</scope>
    <source>
        <strain evidence="2 3">RC002</strain>
    </source>
</reference>
<dbReference type="InterPro" id="IPR051706">
    <property type="entry name" value="Glycosyltransferase_domain"/>
</dbReference>